<dbReference type="Gene3D" id="1.25.10.10">
    <property type="entry name" value="Leucine-rich Repeat Variant"/>
    <property type="match status" value="1"/>
</dbReference>
<evidence type="ECO:0000313" key="1">
    <source>
        <dbReference type="EMBL" id="KAG5831545.1"/>
    </source>
</evidence>
<gene>
    <name evidence="1" type="ORF">ANANG_G00304820</name>
</gene>
<protein>
    <submittedName>
        <fullName evidence="1">Uncharacterized protein</fullName>
    </submittedName>
</protein>
<reference evidence="1" key="1">
    <citation type="submission" date="2021-01" db="EMBL/GenBank/DDBJ databases">
        <title>A chromosome-scale assembly of European eel, Anguilla anguilla.</title>
        <authorList>
            <person name="Henkel C."/>
            <person name="Jong-Raadsen S.A."/>
            <person name="Dufour S."/>
            <person name="Weltzien F.-A."/>
            <person name="Palstra A.P."/>
            <person name="Pelster B."/>
            <person name="Spaink H.P."/>
            <person name="Van Den Thillart G.E."/>
            <person name="Jansen H."/>
            <person name="Zahm M."/>
            <person name="Klopp C."/>
            <person name="Cedric C."/>
            <person name="Louis A."/>
            <person name="Berthelot C."/>
            <person name="Parey E."/>
            <person name="Roest Crollius H."/>
            <person name="Montfort J."/>
            <person name="Robinson-Rechavi M."/>
            <person name="Bucao C."/>
            <person name="Bouchez O."/>
            <person name="Gislard M."/>
            <person name="Lluch J."/>
            <person name="Milhes M."/>
            <person name="Lampietro C."/>
            <person name="Lopez Roques C."/>
            <person name="Donnadieu C."/>
            <person name="Braasch I."/>
            <person name="Desvignes T."/>
            <person name="Postlethwait J."/>
            <person name="Bobe J."/>
            <person name="Guiguen Y."/>
            <person name="Dirks R."/>
        </authorList>
    </citation>
    <scope>NUCLEOTIDE SEQUENCE</scope>
    <source>
        <strain evidence="1">Tag_6206</strain>
        <tissue evidence="1">Liver</tissue>
    </source>
</reference>
<comment type="caution">
    <text evidence="1">The sequence shown here is derived from an EMBL/GenBank/DDBJ whole genome shotgun (WGS) entry which is preliminary data.</text>
</comment>
<dbReference type="AlphaFoldDB" id="A0A9D3LIN4"/>
<proteinExistence type="predicted"/>
<evidence type="ECO:0000313" key="2">
    <source>
        <dbReference type="Proteomes" id="UP001044222"/>
    </source>
</evidence>
<dbReference type="InterPro" id="IPR011989">
    <property type="entry name" value="ARM-like"/>
</dbReference>
<accession>A0A9D3LIN4</accession>
<name>A0A9D3LIN4_ANGAN</name>
<dbReference type="Proteomes" id="UP001044222">
    <property type="component" value="Chromosome 18"/>
</dbReference>
<dbReference type="EMBL" id="JAFIRN010000018">
    <property type="protein sequence ID" value="KAG5831545.1"/>
    <property type="molecule type" value="Genomic_DNA"/>
</dbReference>
<sequence length="148" mass="16472">MGRPAYITKMEAQMEDFQDRTCLSDQSASGNLPCTFQDRSENRALPRVQGAKVVGRSAYITKMEAQMGSKDYQDRIQAIDQIVESCCLNPAMVTACIFPVFDNIRGRLVESNRIINLHMLKALDAIIPQVKESLPKVANIVIPAIVDN</sequence>
<feature type="non-terminal residue" evidence="1">
    <location>
        <position position="148"/>
    </location>
</feature>
<keyword evidence="2" id="KW-1185">Reference proteome</keyword>
<organism evidence="1 2">
    <name type="scientific">Anguilla anguilla</name>
    <name type="common">European freshwater eel</name>
    <name type="synonym">Muraena anguilla</name>
    <dbReference type="NCBI Taxonomy" id="7936"/>
    <lineage>
        <taxon>Eukaryota</taxon>
        <taxon>Metazoa</taxon>
        <taxon>Chordata</taxon>
        <taxon>Craniata</taxon>
        <taxon>Vertebrata</taxon>
        <taxon>Euteleostomi</taxon>
        <taxon>Actinopterygii</taxon>
        <taxon>Neopterygii</taxon>
        <taxon>Teleostei</taxon>
        <taxon>Anguilliformes</taxon>
        <taxon>Anguillidae</taxon>
        <taxon>Anguilla</taxon>
    </lineage>
</organism>